<keyword evidence="3" id="KW-1003">Cell membrane</keyword>
<dbReference type="PRINTS" id="PR00237">
    <property type="entry name" value="GPCRRHODOPSN"/>
</dbReference>
<comment type="subcellular location">
    <subcellularLocation>
        <location evidence="1">Cell membrane</location>
        <topology evidence="1">Multi-pass membrane protein</topology>
    </subcellularLocation>
</comment>
<keyword evidence="6 15" id="KW-0297">G-protein coupled receptor</keyword>
<dbReference type="InterPro" id="IPR003905">
    <property type="entry name" value="GHS-R/MTLR"/>
</dbReference>
<dbReference type="PANTHER" id="PTHR24243:SF7">
    <property type="entry name" value="GROWTH HORMONE SECRETAGOGUE RECEPTOR TYPE 1"/>
    <property type="match status" value="1"/>
</dbReference>
<reference evidence="19" key="2">
    <citation type="submission" date="2025-08" db="UniProtKB">
        <authorList>
            <consortium name="RefSeq"/>
        </authorList>
    </citation>
    <scope>IDENTIFICATION</scope>
    <source>
        <tissue evidence="19">Blood</tissue>
    </source>
</reference>
<gene>
    <name evidence="19" type="primary">GHSR</name>
</gene>
<dbReference type="Gene3D" id="1.20.1070.10">
    <property type="entry name" value="Rhodopsin 7-helix transmembrane proteins"/>
    <property type="match status" value="1"/>
</dbReference>
<dbReference type="Proteomes" id="UP001652663">
    <property type="component" value="Chromosome 1"/>
</dbReference>
<evidence type="ECO:0000313" key="18">
    <source>
        <dbReference type="Proteomes" id="UP001652663"/>
    </source>
</evidence>
<evidence type="ECO:0000256" key="7">
    <source>
        <dbReference type="ARBA" id="ARBA00023136"/>
    </source>
</evidence>
<keyword evidence="18" id="KW-1185">Reference proteome</keyword>
<evidence type="ECO:0000256" key="8">
    <source>
        <dbReference type="ARBA" id="ARBA00023157"/>
    </source>
</evidence>
<feature type="transmembrane region" description="Helical" evidence="16">
    <location>
        <begin position="334"/>
        <end position="358"/>
    </location>
</feature>
<accession>A0ABM4SJM4</accession>
<evidence type="ECO:0000256" key="2">
    <source>
        <dbReference type="ARBA" id="ARBA00018726"/>
    </source>
</evidence>
<comment type="function">
    <text evidence="14">Receptor for ghrelin, coupled to G-alpha-11 proteins. Stimulates growth hormone secretion. Also binds other growth hormone releasing peptides (GHRP) (e.g. Met-enkephalin and GHRP-6) as well as non-peptide, low molecular weight secretagogues (e.g. L-692,429, MK-0677, adenosine).</text>
</comment>
<evidence type="ECO:0000256" key="6">
    <source>
        <dbReference type="ARBA" id="ARBA00023040"/>
    </source>
</evidence>
<keyword evidence="4 15" id="KW-0812">Transmembrane</keyword>
<name>A0ABM4SJM4_BOSIN</name>
<evidence type="ECO:0000256" key="5">
    <source>
        <dbReference type="ARBA" id="ARBA00022989"/>
    </source>
</evidence>
<evidence type="ECO:0000256" key="11">
    <source>
        <dbReference type="ARBA" id="ARBA00023224"/>
    </source>
</evidence>
<evidence type="ECO:0000256" key="1">
    <source>
        <dbReference type="ARBA" id="ARBA00004651"/>
    </source>
</evidence>
<keyword evidence="10" id="KW-0325">Glycoprotein</keyword>
<keyword evidence="8" id="KW-1015">Disulfide bond</keyword>
<evidence type="ECO:0000259" key="17">
    <source>
        <dbReference type="PROSITE" id="PS50262"/>
    </source>
</evidence>
<dbReference type="PROSITE" id="PS00237">
    <property type="entry name" value="G_PROTEIN_RECEP_F1_1"/>
    <property type="match status" value="1"/>
</dbReference>
<dbReference type="GeneID" id="109558036"/>
<dbReference type="InterPro" id="IPR000276">
    <property type="entry name" value="GPCR_Rhodpsn"/>
</dbReference>
<reference evidence="18" key="1">
    <citation type="submission" date="2025-05" db="UniProtKB">
        <authorList>
            <consortium name="RefSeq"/>
        </authorList>
    </citation>
    <scope>NUCLEOTIDE SEQUENCE [LARGE SCALE GENOMIC DNA]</scope>
</reference>
<protein>
    <recommendedName>
        <fullName evidence="2">Growth hormone secretagogue receptor type 1</fullName>
    </recommendedName>
    <alternativeName>
        <fullName evidence="13">GH-releasing peptide receptor</fullName>
    </alternativeName>
    <alternativeName>
        <fullName evidence="12">Ghrelin receptor</fullName>
    </alternativeName>
</protein>
<evidence type="ECO:0000256" key="14">
    <source>
        <dbReference type="ARBA" id="ARBA00056988"/>
    </source>
</evidence>
<evidence type="ECO:0000256" key="16">
    <source>
        <dbReference type="SAM" id="Phobius"/>
    </source>
</evidence>
<feature type="transmembrane region" description="Helical" evidence="16">
    <location>
        <begin position="386"/>
        <end position="409"/>
    </location>
</feature>
<feature type="transmembrane region" description="Helical" evidence="16">
    <location>
        <begin position="438"/>
        <end position="460"/>
    </location>
</feature>
<feature type="domain" description="G-protein coupled receptors family 1 profile" evidence="17">
    <location>
        <begin position="234"/>
        <end position="497"/>
    </location>
</feature>
<evidence type="ECO:0000256" key="9">
    <source>
        <dbReference type="ARBA" id="ARBA00023170"/>
    </source>
</evidence>
<evidence type="ECO:0000256" key="12">
    <source>
        <dbReference type="ARBA" id="ARBA00032291"/>
    </source>
</evidence>
<feature type="transmembrane region" description="Helical" evidence="16">
    <location>
        <begin position="216"/>
        <end position="242"/>
    </location>
</feature>
<feature type="transmembrane region" description="Helical" evidence="16">
    <location>
        <begin position="254"/>
        <end position="272"/>
    </location>
</feature>
<evidence type="ECO:0000256" key="3">
    <source>
        <dbReference type="ARBA" id="ARBA00022475"/>
    </source>
</evidence>
<keyword evidence="7 16" id="KW-0472">Membrane</keyword>
<sequence>MIYLKADLSYPSQKMFTDHPQRTNLTASATPPLPAPPTSAMLARPLAFPPPPRFAAAKVISYTAYALPPPSWETAQRAGIHNLFTHLAPSFSEVHQMGYSNLVPESPARCATLDKWSHLSKPASPREDDASSLRARALLPRTLLRLTKETFSRTSRIQPLSAVASLNRLSRTGSMWNATRSEEPGPNLTLPDLGWDALPDNDSLTDELPPLFPAPLLAGVTATCVALFVVGIAGNLLTMLVVSRFRELRTTTNLYLSSMAFSDLLIFLCMPLDLVRLWHYRPWNLGDLLCKLFQFVSESCTYATVLTITALSVERYFAICFPLRAKVVITKGRVKLVILVIWAVAFCSAGPIFVLVGVEHENGTDPRDTNECRATEFAVRSGLLTVMVWVSSVFFFLPVFCLTVLYSLIGRKLWRRRRGEAAVGASLRDQNHKQTVKMLAVVVFAFILCWLPFHVGRYLFSKSFEPGSVEIAQISQYCNLVSFVLFYLSAAINPILYNIMSKKYRVAVFKLLGFEPFSQRKLSTLKDESSRAWTESSINT</sequence>
<evidence type="ECO:0000256" key="4">
    <source>
        <dbReference type="ARBA" id="ARBA00022692"/>
    </source>
</evidence>
<feature type="transmembrane region" description="Helical" evidence="16">
    <location>
        <begin position="480"/>
        <end position="500"/>
    </location>
</feature>
<dbReference type="PANTHER" id="PTHR24243">
    <property type="entry name" value="G-PROTEIN COUPLED RECEPTOR"/>
    <property type="match status" value="1"/>
</dbReference>
<evidence type="ECO:0000256" key="13">
    <source>
        <dbReference type="ARBA" id="ARBA00033151"/>
    </source>
</evidence>
<dbReference type="InterPro" id="IPR017452">
    <property type="entry name" value="GPCR_Rhodpsn_7TM"/>
</dbReference>
<dbReference type="Pfam" id="PF00001">
    <property type="entry name" value="7tm_1"/>
    <property type="match status" value="1"/>
</dbReference>
<evidence type="ECO:0000313" key="19">
    <source>
        <dbReference type="RefSeq" id="XP_070648003.1"/>
    </source>
</evidence>
<keyword evidence="9 15" id="KW-0675">Receptor</keyword>
<proteinExistence type="inferred from homology"/>
<dbReference type="PROSITE" id="PS50262">
    <property type="entry name" value="G_PROTEIN_RECEP_F1_2"/>
    <property type="match status" value="1"/>
</dbReference>
<dbReference type="RefSeq" id="XP_070648003.1">
    <property type="nucleotide sequence ID" value="XM_070791902.1"/>
</dbReference>
<evidence type="ECO:0000256" key="15">
    <source>
        <dbReference type="RuleBase" id="RU000688"/>
    </source>
</evidence>
<dbReference type="PRINTS" id="PR01417">
    <property type="entry name" value="GHSRECEPTOR"/>
</dbReference>
<keyword evidence="11 15" id="KW-0807">Transducer</keyword>
<feature type="transmembrane region" description="Helical" evidence="16">
    <location>
        <begin position="292"/>
        <end position="313"/>
    </location>
</feature>
<dbReference type="SUPFAM" id="SSF81321">
    <property type="entry name" value="Family A G protein-coupled receptor-like"/>
    <property type="match status" value="1"/>
</dbReference>
<evidence type="ECO:0000256" key="10">
    <source>
        <dbReference type="ARBA" id="ARBA00023180"/>
    </source>
</evidence>
<organism evidence="18 19">
    <name type="scientific">Bos indicus</name>
    <name type="common">Zebu</name>
    <dbReference type="NCBI Taxonomy" id="9915"/>
    <lineage>
        <taxon>Eukaryota</taxon>
        <taxon>Metazoa</taxon>
        <taxon>Chordata</taxon>
        <taxon>Craniata</taxon>
        <taxon>Vertebrata</taxon>
        <taxon>Euteleostomi</taxon>
        <taxon>Mammalia</taxon>
        <taxon>Eutheria</taxon>
        <taxon>Laurasiatheria</taxon>
        <taxon>Artiodactyla</taxon>
        <taxon>Ruminantia</taxon>
        <taxon>Pecora</taxon>
        <taxon>Bovidae</taxon>
        <taxon>Bovinae</taxon>
        <taxon>Bos</taxon>
    </lineage>
</organism>
<comment type="similarity">
    <text evidence="15">Belongs to the G-protein coupled receptor 1 family.</text>
</comment>
<dbReference type="CDD" id="cd15131">
    <property type="entry name" value="7tmA_GHSR"/>
    <property type="match status" value="1"/>
</dbReference>
<keyword evidence="5 16" id="KW-1133">Transmembrane helix</keyword>